<feature type="compositionally biased region" description="Basic and acidic residues" evidence="6">
    <location>
        <begin position="603"/>
        <end position="616"/>
    </location>
</feature>
<keyword evidence="4" id="KW-0833">Ubl conjugation pathway</keyword>
<dbReference type="GO" id="GO:0005737">
    <property type="term" value="C:cytoplasm"/>
    <property type="evidence" value="ECO:0007669"/>
    <property type="project" value="TreeGrafter"/>
</dbReference>
<dbReference type="SUPFAM" id="SSF54001">
    <property type="entry name" value="Cysteine proteinases"/>
    <property type="match status" value="1"/>
</dbReference>
<feature type="region of interest" description="Disordered" evidence="6">
    <location>
        <begin position="1072"/>
        <end position="1120"/>
    </location>
</feature>
<feature type="compositionally biased region" description="Polar residues" evidence="6">
    <location>
        <begin position="102"/>
        <end position="111"/>
    </location>
</feature>
<dbReference type="PROSITE" id="PS50600">
    <property type="entry name" value="ULP_PROTEASE"/>
    <property type="match status" value="1"/>
</dbReference>
<gene>
    <name evidence="8" type="ORF">PV05_02295</name>
</gene>
<keyword evidence="2" id="KW-0597">Phosphoprotein</keyword>
<dbReference type="GO" id="GO:0070139">
    <property type="term" value="F:SUMO-specific endopeptidase activity"/>
    <property type="evidence" value="ECO:0007669"/>
    <property type="project" value="TreeGrafter"/>
</dbReference>
<evidence type="ECO:0000313" key="9">
    <source>
        <dbReference type="Proteomes" id="UP000054342"/>
    </source>
</evidence>
<dbReference type="InterPro" id="IPR051947">
    <property type="entry name" value="Sentrin-specific_protease"/>
</dbReference>
<feature type="compositionally biased region" description="Polar residues" evidence="6">
    <location>
        <begin position="337"/>
        <end position="352"/>
    </location>
</feature>
<feature type="region of interest" description="Disordered" evidence="6">
    <location>
        <begin position="578"/>
        <end position="698"/>
    </location>
</feature>
<feature type="region of interest" description="Disordered" evidence="6">
    <location>
        <begin position="18"/>
        <end position="51"/>
    </location>
</feature>
<feature type="compositionally biased region" description="Basic and acidic residues" evidence="6">
    <location>
        <begin position="1247"/>
        <end position="1259"/>
    </location>
</feature>
<dbReference type="PANTHER" id="PTHR46896:SF3">
    <property type="entry name" value="FI06413P-RELATED"/>
    <property type="match status" value="1"/>
</dbReference>
<dbReference type="GO" id="GO:0005634">
    <property type="term" value="C:nucleus"/>
    <property type="evidence" value="ECO:0007669"/>
    <property type="project" value="TreeGrafter"/>
</dbReference>
<comment type="similarity">
    <text evidence="1">Belongs to the peptidase C48 family.</text>
</comment>
<evidence type="ECO:0000259" key="7">
    <source>
        <dbReference type="PROSITE" id="PS50600"/>
    </source>
</evidence>
<feature type="compositionally biased region" description="Polar residues" evidence="6">
    <location>
        <begin position="391"/>
        <end position="407"/>
    </location>
</feature>
<dbReference type="Proteomes" id="UP000054342">
    <property type="component" value="Unassembled WGS sequence"/>
</dbReference>
<feature type="compositionally biased region" description="Basic and acidic residues" evidence="6">
    <location>
        <begin position="370"/>
        <end position="381"/>
    </location>
</feature>
<reference evidence="8 9" key="1">
    <citation type="submission" date="2015-01" db="EMBL/GenBank/DDBJ databases">
        <title>The Genome Sequence of Exophiala xenobiotica CBS118157.</title>
        <authorList>
            <consortium name="The Broad Institute Genomics Platform"/>
            <person name="Cuomo C."/>
            <person name="de Hoog S."/>
            <person name="Gorbushina A."/>
            <person name="Stielow B."/>
            <person name="Teixiera M."/>
            <person name="Abouelleil A."/>
            <person name="Chapman S.B."/>
            <person name="Priest M."/>
            <person name="Young S.K."/>
            <person name="Wortman J."/>
            <person name="Nusbaum C."/>
            <person name="Birren B."/>
        </authorList>
    </citation>
    <scope>NUCLEOTIDE SEQUENCE [LARGE SCALE GENOMIC DNA]</scope>
    <source>
        <strain evidence="8 9">CBS 118157</strain>
    </source>
</reference>
<dbReference type="RefSeq" id="XP_013318317.1">
    <property type="nucleotide sequence ID" value="XM_013462863.1"/>
</dbReference>
<protein>
    <recommendedName>
        <fullName evidence="7">Ubiquitin-like protease family profile domain-containing protein</fullName>
    </recommendedName>
</protein>
<evidence type="ECO:0000256" key="4">
    <source>
        <dbReference type="ARBA" id="ARBA00022786"/>
    </source>
</evidence>
<dbReference type="STRING" id="348802.A0A0D2D5V9"/>
<evidence type="ECO:0000256" key="5">
    <source>
        <dbReference type="ARBA" id="ARBA00022801"/>
    </source>
</evidence>
<feature type="compositionally biased region" description="Basic and acidic residues" evidence="6">
    <location>
        <begin position="1091"/>
        <end position="1114"/>
    </location>
</feature>
<feature type="compositionally biased region" description="Basic and acidic residues" evidence="6">
    <location>
        <begin position="672"/>
        <end position="691"/>
    </location>
</feature>
<proteinExistence type="inferred from homology"/>
<dbReference type="OrthoDB" id="442460at2759"/>
<sequence>MLNHWHEVARNSVRTLLNSRKRSSQEDSHPTTISHSHASQLRTRRAQMPEQPTRKYLTKNVRIYVRDNDNVQSDPIPIEDDEEELVVERHPRISKSRHETPPTLNHSPSSTRDTRGEHMADYFTVPTSEKLDLRRRRRSISSEEFRLLGGLTKRQPGPTTVRDPMMRSSAAVRPYRFCHISSLTCLQLRSGLRPINTLEDPRPPARSGHISSTTHPERLPQNHEFSVYERFQDNDRSHPNKRRRTEGPQEEGNTITNAISLDDSQPADDSADELRLSPTYKKGGNGEPLRGYRRPVEQVQGAPQLPQSPIDDPSPNDESEFTKTSAKLRKAAKDQMLGSSSPGRLDQASSVAVASPYFGKPGTPSVPNQEARKQSRRKALEQESPDALQMETPQTRAQSAARSGKSLQNVRATEFTHLILGSDRSTTITHPKKTRSKRQTQGLESYKLLELAYPNLQTDSIYVLQIDEQRKELSINTDLEALGNDPVARPLHLEKIIEIKHGSECGIVGLDLSRSDKNDSKVYLRFESQKPAWHFVRSLQTLVSIPKVFPKEDAWMERALSRTKEIIARELQEKTKKRTLVLPRTAEQRISSSKTSPPTKANTAEKRARLVDRLDAPHSGPIQRTVVSGAERGGLQKSGQRPNSSNRLRSSPDAETSRKVHQDANPLRRVTRSQEPRKKSTSERSPEDRQNQTKLADLDILGDPWKNDLVYQINDKRSGSVPFEDLSRLGHEEYLNDNLISFFVHYLQTQLGKAHPESVERIHFFNTYFFETLTKTPRGKRGINYEGVNKWTKAVDLFKRDFVVVPVNENFHWYLVIICNLPYFLPDQEKAAQQGLRHSEGRDGSEQPSEDVGMTSDAPTEETQKSLAELSISDHEGNRQLQTKVRSKKSPGRRKSVRPLRKYETDKPVIITLDSLGTPRSATCSIIRQYVVAEAKDKKNLDIDSGQLRGMTAKEIPTQSNFSDCGLYLCMYLEQFVADPDRFVYNILQREDNTHQWPERIQGHKLRMRLRDLLLELHRRQEQEESEMEIPEVGSIMIERKKSSVSQSVHPVPPTKKEVEEARLRLHSLHDARNSTDADDAAQAEHSQAAKVERLTKRSKEPAGARDVVSHADEGNPSDQAVGDLAAEQIAAPKSTGSRHQAASRPVCSDESSKIVVQIQASPFTGSRPKDPQPKAFSHSSPGELAEHLRRENCAWDSNERQQTSSDQTHRKRRARSASASTDFLTGAQSYAEPNVSRAESPGLQIIRERTIPDAEAIHGRRKRMRHAEASEFEPEKADAGFDVAAEIPETQTTSAETHEPREIPIKKQQVLRFEVFEDEDAGPSGEAGKA</sequence>
<dbReference type="GeneID" id="25324203"/>
<feature type="compositionally biased region" description="Basic residues" evidence="6">
    <location>
        <begin position="885"/>
        <end position="899"/>
    </location>
</feature>
<feature type="compositionally biased region" description="Basic and acidic residues" evidence="6">
    <location>
        <begin position="1185"/>
        <end position="1200"/>
    </location>
</feature>
<feature type="compositionally biased region" description="Polar residues" evidence="6">
    <location>
        <begin position="30"/>
        <end position="41"/>
    </location>
</feature>
<accession>A0A0D2D5V9</accession>
<dbReference type="EMBL" id="KN847318">
    <property type="protein sequence ID" value="KIW57732.1"/>
    <property type="molecule type" value="Genomic_DNA"/>
</dbReference>
<feature type="region of interest" description="Disordered" evidence="6">
    <location>
        <begin position="196"/>
        <end position="407"/>
    </location>
</feature>
<dbReference type="GO" id="GO:0016926">
    <property type="term" value="P:protein desumoylation"/>
    <property type="evidence" value="ECO:0007669"/>
    <property type="project" value="TreeGrafter"/>
</dbReference>
<evidence type="ECO:0000256" key="6">
    <source>
        <dbReference type="SAM" id="MobiDB-lite"/>
    </source>
</evidence>
<feature type="domain" description="Ubiquitin-like protease family profile" evidence="7">
    <location>
        <begin position="719"/>
        <end position="976"/>
    </location>
</feature>
<evidence type="ECO:0000256" key="1">
    <source>
        <dbReference type="ARBA" id="ARBA00005234"/>
    </source>
</evidence>
<name>A0A0D2D5V9_9EURO</name>
<dbReference type="Pfam" id="PF02902">
    <property type="entry name" value="Peptidase_C48"/>
    <property type="match status" value="1"/>
</dbReference>
<evidence type="ECO:0000256" key="3">
    <source>
        <dbReference type="ARBA" id="ARBA00022670"/>
    </source>
</evidence>
<dbReference type="PANTHER" id="PTHR46896">
    <property type="entry name" value="SENTRIN-SPECIFIC PROTEASE"/>
    <property type="match status" value="1"/>
</dbReference>
<feature type="compositionally biased region" description="Basic and acidic residues" evidence="6">
    <location>
        <begin position="1267"/>
        <end position="1280"/>
    </location>
</feature>
<evidence type="ECO:0000256" key="2">
    <source>
        <dbReference type="ARBA" id="ARBA00022553"/>
    </source>
</evidence>
<feature type="region of interest" description="Disordered" evidence="6">
    <location>
        <begin position="92"/>
        <end position="115"/>
    </location>
</feature>
<feature type="region of interest" description="Disordered" evidence="6">
    <location>
        <begin position="1132"/>
        <end position="1282"/>
    </location>
</feature>
<keyword evidence="9" id="KW-1185">Reference proteome</keyword>
<dbReference type="Gene3D" id="3.40.395.10">
    <property type="entry name" value="Adenoviral Proteinase, Chain A"/>
    <property type="match status" value="1"/>
</dbReference>
<feature type="compositionally biased region" description="Polar residues" evidence="6">
    <location>
        <begin position="588"/>
        <end position="602"/>
    </location>
</feature>
<evidence type="ECO:0000313" key="8">
    <source>
        <dbReference type="EMBL" id="KIW57732.1"/>
    </source>
</evidence>
<dbReference type="GO" id="GO:0006508">
    <property type="term" value="P:proteolysis"/>
    <property type="evidence" value="ECO:0007669"/>
    <property type="project" value="UniProtKB-KW"/>
</dbReference>
<feature type="compositionally biased region" description="Polar residues" evidence="6">
    <location>
        <begin position="251"/>
        <end position="263"/>
    </location>
</feature>
<feature type="compositionally biased region" description="Basic and acidic residues" evidence="6">
    <location>
        <begin position="650"/>
        <end position="662"/>
    </location>
</feature>
<dbReference type="InterPro" id="IPR038765">
    <property type="entry name" value="Papain-like_cys_pep_sf"/>
</dbReference>
<feature type="compositionally biased region" description="Basic and acidic residues" evidence="6">
    <location>
        <begin position="215"/>
        <end position="238"/>
    </location>
</feature>
<organism evidence="8 9">
    <name type="scientific">Exophiala xenobiotica</name>
    <dbReference type="NCBI Taxonomy" id="348802"/>
    <lineage>
        <taxon>Eukaryota</taxon>
        <taxon>Fungi</taxon>
        <taxon>Dikarya</taxon>
        <taxon>Ascomycota</taxon>
        <taxon>Pezizomycotina</taxon>
        <taxon>Eurotiomycetes</taxon>
        <taxon>Chaetothyriomycetidae</taxon>
        <taxon>Chaetothyriales</taxon>
        <taxon>Herpotrichiellaceae</taxon>
        <taxon>Exophiala</taxon>
    </lineage>
</organism>
<dbReference type="InterPro" id="IPR003653">
    <property type="entry name" value="Peptidase_C48_C"/>
</dbReference>
<keyword evidence="3" id="KW-0645">Protease</keyword>
<feature type="region of interest" description="Disordered" evidence="6">
    <location>
        <begin position="832"/>
        <end position="899"/>
    </location>
</feature>
<keyword evidence="5" id="KW-0378">Hydrolase</keyword>